<comment type="caution">
    <text evidence="1">The sequence shown here is derived from an EMBL/GenBank/DDBJ whole genome shotgun (WGS) entry which is preliminary data.</text>
</comment>
<dbReference type="EMBL" id="MZXW01000057">
    <property type="protein sequence ID" value="RXT33359.1"/>
    <property type="molecule type" value="Genomic_DNA"/>
</dbReference>
<reference evidence="1 2" key="1">
    <citation type="submission" date="2017-03" db="EMBL/GenBank/DDBJ databases">
        <authorList>
            <person name="Safronova V.I."/>
            <person name="Sazanova A.L."/>
            <person name="Chirak E.R."/>
        </authorList>
    </citation>
    <scope>NUCLEOTIDE SEQUENCE [LARGE SCALE GENOMIC DNA]</scope>
    <source>
        <strain evidence="1 2">Opo-243</strain>
    </source>
</reference>
<accession>A0A4Q1UI63</accession>
<evidence type="ECO:0000313" key="1">
    <source>
        <dbReference type="EMBL" id="RXT33359.1"/>
    </source>
</evidence>
<name>A0A4Q1UI63_9BRAD</name>
<evidence type="ECO:0000313" key="2">
    <source>
        <dbReference type="Proteomes" id="UP000290819"/>
    </source>
</evidence>
<organism evidence="1 2">
    <name type="scientific">Bradyrhizobium betae</name>
    <dbReference type="NCBI Taxonomy" id="244734"/>
    <lineage>
        <taxon>Bacteria</taxon>
        <taxon>Pseudomonadati</taxon>
        <taxon>Pseudomonadota</taxon>
        <taxon>Alphaproteobacteria</taxon>
        <taxon>Hyphomicrobiales</taxon>
        <taxon>Nitrobacteraceae</taxon>
        <taxon>Bradyrhizobium</taxon>
    </lineage>
</organism>
<dbReference type="RefSeq" id="WP_129276096.1">
    <property type="nucleotide sequence ID" value="NZ_MZXW01000057.1"/>
</dbReference>
<sequence>MAALVLVWGSSSALSLTPEEIIAKLRAAGYSQIQEVPAGKIKTYKAVREGTARSLIVDSTGHIAEVAR</sequence>
<evidence type="ECO:0008006" key="3">
    <source>
        <dbReference type="Google" id="ProtNLM"/>
    </source>
</evidence>
<dbReference type="Proteomes" id="UP000290819">
    <property type="component" value="Unassembled WGS sequence"/>
</dbReference>
<proteinExistence type="predicted"/>
<dbReference type="AlphaFoldDB" id="A0A4Q1UI63"/>
<gene>
    <name evidence="1" type="ORF">B5V03_40585</name>
</gene>
<dbReference type="OrthoDB" id="8254010at2"/>
<protein>
    <recommendedName>
        <fullName evidence="3">PepSY domain-containing protein</fullName>
    </recommendedName>
</protein>
<keyword evidence="2" id="KW-1185">Reference proteome</keyword>